<evidence type="ECO:0000313" key="1">
    <source>
        <dbReference type="EMBL" id="KAJ9114048.1"/>
    </source>
</evidence>
<comment type="caution">
    <text evidence="1">The sequence shown here is derived from an EMBL/GenBank/DDBJ whole genome shotgun (WGS) entry which is preliminary data.</text>
</comment>
<organism evidence="1 2">
    <name type="scientific">Naganishia vaughanmartiniae</name>
    <dbReference type="NCBI Taxonomy" id="1424756"/>
    <lineage>
        <taxon>Eukaryota</taxon>
        <taxon>Fungi</taxon>
        <taxon>Dikarya</taxon>
        <taxon>Basidiomycota</taxon>
        <taxon>Agaricomycotina</taxon>
        <taxon>Tremellomycetes</taxon>
        <taxon>Filobasidiales</taxon>
        <taxon>Filobasidiaceae</taxon>
        <taxon>Naganishia</taxon>
    </lineage>
</organism>
<reference evidence="1" key="1">
    <citation type="submission" date="2023-04" db="EMBL/GenBank/DDBJ databases">
        <title>Draft Genome sequencing of Naganishia species isolated from polar environments using Oxford Nanopore Technology.</title>
        <authorList>
            <person name="Leo P."/>
            <person name="Venkateswaran K."/>
        </authorList>
    </citation>
    <scope>NUCLEOTIDE SEQUENCE</scope>
    <source>
        <strain evidence="1">MNA-CCFEE 5425</strain>
    </source>
</reference>
<name>A0ACC2WRI0_9TREE</name>
<evidence type="ECO:0000313" key="2">
    <source>
        <dbReference type="Proteomes" id="UP001243375"/>
    </source>
</evidence>
<dbReference type="EMBL" id="JASBWU010000020">
    <property type="protein sequence ID" value="KAJ9114048.1"/>
    <property type="molecule type" value="Genomic_DNA"/>
</dbReference>
<sequence>MNNVPQTGSTAYENSPPWASGQTPADLYNIPQTSSSQGASLNGPTMASPPMPDNNGTQPLLDAQLACGSFSPNTQAILCDFVGLPTPIFEGSYDFGNYDSNAPFPSMEQPGLMQMSPMDDQVAQRATSMMEVDNAGFNVPDLFLPTGFNLWEMPSPFGQAGTSFDMYPPAADPALDTHLRKLTLLSESSTSQNPLFSADGSEITVLSPDEQDSGDWEDISMFITGKITMDRPRHTLPPQEGKKLIDVPPFLRQKLLNSYWYHIKRFATLHTDRLHFREELNKGLESELHPSFVFAVYMTGAAWHEESAIRDLQNHFFETAKTELYNGMSDGDRYLDLIRAAMDMVIYLLAKGKKKVATIYGNQASLIMVWRRPSAFESQAVFPLSINYELEYTTLQDILDGGELDMGPCQEPASAPMMLALALATYAYELGFSCTASIGDKGTKARAAIVRMKTSMPASWRDYATMKAPRNGASAVPEKYILMCITALLDLAEAFLYQLEGPPSNHQVVYFARKVISNICLLENEDDYARVPMHAQMYWSHSVNMLTDEMERLKKIGSVDEVQQLEKEIEMTHKALSKLSRAYLSG</sequence>
<protein>
    <submittedName>
        <fullName evidence="1">Uncharacterized protein</fullName>
    </submittedName>
</protein>
<proteinExistence type="predicted"/>
<keyword evidence="2" id="KW-1185">Reference proteome</keyword>
<accession>A0ACC2WRI0</accession>
<gene>
    <name evidence="1" type="ORF">QFC22_005868</name>
</gene>
<dbReference type="Proteomes" id="UP001243375">
    <property type="component" value="Unassembled WGS sequence"/>
</dbReference>